<evidence type="ECO:0000313" key="3">
    <source>
        <dbReference type="Proteomes" id="UP000316665"/>
    </source>
</evidence>
<dbReference type="Proteomes" id="UP000316665">
    <property type="component" value="Chromosome"/>
</dbReference>
<dbReference type="InterPro" id="IPR049973">
    <property type="entry name" value="STY0301-like"/>
</dbReference>
<feature type="signal peptide" evidence="1">
    <location>
        <begin position="1"/>
        <end position="21"/>
    </location>
</feature>
<gene>
    <name evidence="2" type="ORF">FJQ89_13945</name>
</gene>
<reference evidence="2 3" key="1">
    <citation type="submission" date="2019-06" db="EMBL/GenBank/DDBJ databases">
        <title>Complete genome sequence of Janthinobacterium sp. SNU WT3 isolated from diseased rainbow trout.</title>
        <authorList>
            <person name="Oh W.T."/>
            <person name="Park S.C."/>
        </authorList>
    </citation>
    <scope>NUCLEOTIDE SEQUENCE [LARGE SCALE GENOMIC DNA]</scope>
    <source>
        <strain evidence="2 3">SNU WT3</strain>
    </source>
</reference>
<accession>A0A4Y6REP5</accession>
<keyword evidence="3" id="KW-1185">Reference proteome</keyword>
<keyword evidence="1" id="KW-0732">Signal</keyword>
<dbReference type="EMBL" id="CP041185">
    <property type="protein sequence ID" value="QDG71399.1"/>
    <property type="molecule type" value="Genomic_DNA"/>
</dbReference>
<dbReference type="RefSeq" id="WP_141170607.1">
    <property type="nucleotide sequence ID" value="NZ_CP041185.1"/>
</dbReference>
<evidence type="ECO:0008006" key="4">
    <source>
        <dbReference type="Google" id="ProtNLM"/>
    </source>
</evidence>
<dbReference type="KEGG" id="jas:FJQ89_13945"/>
<evidence type="ECO:0000313" key="2">
    <source>
        <dbReference type="EMBL" id="QDG71399.1"/>
    </source>
</evidence>
<protein>
    <recommendedName>
        <fullName evidence="4">Toxin co-regulated pilus biosynthesis protein Q C-terminal domain-containing protein</fullName>
    </recommendedName>
</protein>
<dbReference type="NCBIfam" id="NF042415">
    <property type="entry name" value="STY0301_fam"/>
    <property type="match status" value="1"/>
</dbReference>
<dbReference type="OrthoDB" id="8707431at2"/>
<dbReference type="AlphaFoldDB" id="A0A4Y6REP5"/>
<dbReference type="PROSITE" id="PS51257">
    <property type="entry name" value="PROKAR_LIPOPROTEIN"/>
    <property type="match status" value="1"/>
</dbReference>
<name>A0A4Y6REP5_9BURK</name>
<evidence type="ECO:0000256" key="1">
    <source>
        <dbReference type="SAM" id="SignalP"/>
    </source>
</evidence>
<proteinExistence type="predicted"/>
<feature type="chain" id="PRO_5021495079" description="Toxin co-regulated pilus biosynthesis protein Q C-terminal domain-containing protein" evidence="1">
    <location>
        <begin position="22"/>
        <end position="133"/>
    </location>
</feature>
<organism evidence="2 3">
    <name type="scientific">Janthinobacterium tructae</name>
    <dbReference type="NCBI Taxonomy" id="2590869"/>
    <lineage>
        <taxon>Bacteria</taxon>
        <taxon>Pseudomonadati</taxon>
        <taxon>Pseudomonadota</taxon>
        <taxon>Betaproteobacteria</taxon>
        <taxon>Burkholderiales</taxon>
        <taxon>Oxalobacteraceae</taxon>
        <taxon>Janthinobacterium</taxon>
    </lineage>
</organism>
<sequence length="133" mass="14389">MKPLALLALLIAAAAMLPAAAAPVASVSCPQAAPSTWNLPAARLDSVRVLSYPVDQPPTDGDALPILAPAREWTRAGTLYQRWDINFDAPQYLFQVDCLYAGTERYLRMALPGVKQCVAAVTQRTKTVSFQCK</sequence>